<organism evidence="1 2">
    <name type="scientific">Chloroflexus aggregans (strain MD-66 / DSM 9485)</name>
    <dbReference type="NCBI Taxonomy" id="326427"/>
    <lineage>
        <taxon>Bacteria</taxon>
        <taxon>Bacillati</taxon>
        <taxon>Chloroflexota</taxon>
        <taxon>Chloroflexia</taxon>
        <taxon>Chloroflexales</taxon>
        <taxon>Chloroflexineae</taxon>
        <taxon>Chloroflexaceae</taxon>
        <taxon>Chloroflexus</taxon>
    </lineage>
</organism>
<dbReference type="Proteomes" id="UP000002508">
    <property type="component" value="Chromosome"/>
</dbReference>
<dbReference type="KEGG" id="cag:Cagg_2124"/>
<keyword evidence="2" id="KW-1185">Reference proteome</keyword>
<sequence length="87" mass="10024">MRLSRRSKAAAFRRAVVYKPDLFPIADWKDPHAKPLSDAYVAIVVEFYLEVGVIVEIKELLSADLSRIDQLIRWARGSCHYSYLSLK</sequence>
<name>B8GCG6_CHLAD</name>
<dbReference type="EMBL" id="CP001337">
    <property type="protein sequence ID" value="ACL25010.1"/>
    <property type="molecule type" value="Genomic_DNA"/>
</dbReference>
<proteinExistence type="predicted"/>
<evidence type="ECO:0000313" key="2">
    <source>
        <dbReference type="Proteomes" id="UP000002508"/>
    </source>
</evidence>
<protein>
    <submittedName>
        <fullName evidence="1">Uncharacterized protein</fullName>
    </submittedName>
</protein>
<dbReference type="HOGENOM" id="CLU_2477719_0_0_0"/>
<gene>
    <name evidence="1" type="ordered locus">Cagg_2124</name>
</gene>
<reference evidence="1" key="1">
    <citation type="submission" date="2008-12" db="EMBL/GenBank/DDBJ databases">
        <title>Complete sequence of Chloroflexus aggregans DSM 9485.</title>
        <authorList>
            <consortium name="US DOE Joint Genome Institute"/>
            <person name="Lucas S."/>
            <person name="Copeland A."/>
            <person name="Lapidus A."/>
            <person name="Glavina del Rio T."/>
            <person name="Dalin E."/>
            <person name="Tice H."/>
            <person name="Pitluck S."/>
            <person name="Foster B."/>
            <person name="Larimer F."/>
            <person name="Land M."/>
            <person name="Hauser L."/>
            <person name="Kyrpides N."/>
            <person name="Mikhailova N."/>
            <person name="Bryant D."/>
            <person name="Richardson P."/>
        </authorList>
    </citation>
    <scope>NUCLEOTIDE SEQUENCE</scope>
    <source>
        <strain evidence="1">DSM 9485</strain>
    </source>
</reference>
<evidence type="ECO:0000313" key="1">
    <source>
        <dbReference type="EMBL" id="ACL25010.1"/>
    </source>
</evidence>
<dbReference type="AlphaFoldDB" id="B8GCG6"/>
<accession>B8GCG6</accession>